<dbReference type="PANTHER" id="PTHR34819:SF3">
    <property type="entry name" value="CELL SURFACE PROTEIN"/>
    <property type="match status" value="1"/>
</dbReference>
<dbReference type="Gene3D" id="2.60.40.1170">
    <property type="entry name" value="Mu homology domain, subdomain B"/>
    <property type="match status" value="2"/>
</dbReference>
<dbReference type="AlphaFoldDB" id="A0A2S4ZZD9"/>
<evidence type="ECO:0000259" key="1">
    <source>
        <dbReference type="Pfam" id="PF01345"/>
    </source>
</evidence>
<feature type="domain" description="DUF11" evidence="1">
    <location>
        <begin position="61"/>
        <end position="175"/>
    </location>
</feature>
<dbReference type="NCBIfam" id="TIGR04131">
    <property type="entry name" value="Bac_Flav_CTERM"/>
    <property type="match status" value="1"/>
</dbReference>
<dbReference type="InterPro" id="IPR047589">
    <property type="entry name" value="DUF11_rpt"/>
</dbReference>
<dbReference type="RefSeq" id="WP_103790208.1">
    <property type="nucleotide sequence ID" value="NZ_PQVF01000012.1"/>
</dbReference>
<dbReference type="InterPro" id="IPR026341">
    <property type="entry name" value="T9SS_type_B"/>
</dbReference>
<keyword evidence="3" id="KW-1185">Reference proteome</keyword>
<proteinExistence type="predicted"/>
<protein>
    <recommendedName>
        <fullName evidence="1">DUF11 domain-containing protein</fullName>
    </recommendedName>
</protein>
<accession>A0A2S4ZZD9</accession>
<sequence>MCIFSRSFLRSNAYKHQRWLVLFFISFTCSVFWCSFAEAKNSSNRAIETYVSFVNLPDSADLAIQKTINTKSVAVGKTLTYSIRINNKGPADAENVVVTDTLPNELVYASSKVNIGTVEVNGQTVKWMVGTLPKKTIQGMQLTVKVVKAGTFKNKAKITSTTKTICQCNDKSTSTEVVAKDTADVSIVKTVNKKMVTEGDTLSYFITVKNDGPSPANNIRVKDILPNNFSFEFSSNNKVTFDTGTHQLAWEIDQLQVGESASVAIKVKALKEGTATNTAVITSDAFDPALCNNVSTAEDVVINAKPKIKKADVSITKSADKQFVPIDTEFHYAFLIENKGPDTARFVVLKDTLNEKTQYVSYKVDQGLFIYDAFTNSFTLSVDELAPGRQLVLSVKVKGINTGSVINKATVESETEDPVLVNNNSVYINKIVGLKVPNVFTPNGDNQNDTFQIRGLDLWSYNELRVMNRWGNSVYETTNYANDWDGDHLAPGTYYYVLTVKNEMVDPQCITGWVAILRK</sequence>
<gene>
    <name evidence="2" type="ORF">C3K47_16185</name>
</gene>
<dbReference type="Proteomes" id="UP000236893">
    <property type="component" value="Unassembled WGS sequence"/>
</dbReference>
<organism evidence="2 3">
    <name type="scientific">Solitalea longa</name>
    <dbReference type="NCBI Taxonomy" id="2079460"/>
    <lineage>
        <taxon>Bacteria</taxon>
        <taxon>Pseudomonadati</taxon>
        <taxon>Bacteroidota</taxon>
        <taxon>Sphingobacteriia</taxon>
        <taxon>Sphingobacteriales</taxon>
        <taxon>Sphingobacteriaceae</taxon>
        <taxon>Solitalea</taxon>
    </lineage>
</organism>
<comment type="caution">
    <text evidence="2">The sequence shown here is derived from an EMBL/GenBank/DDBJ whole genome shotgun (WGS) entry which is preliminary data.</text>
</comment>
<reference evidence="2 3" key="1">
    <citation type="submission" date="2018-01" db="EMBL/GenBank/DDBJ databases">
        <authorList>
            <person name="Gaut B.S."/>
            <person name="Morton B.R."/>
            <person name="Clegg M.T."/>
            <person name="Duvall M.R."/>
        </authorList>
    </citation>
    <scope>NUCLEOTIDE SEQUENCE [LARGE SCALE GENOMIC DNA]</scope>
    <source>
        <strain evidence="2 3">HR-AV</strain>
    </source>
</reference>
<evidence type="ECO:0000313" key="2">
    <source>
        <dbReference type="EMBL" id="POY35322.1"/>
    </source>
</evidence>
<dbReference type="Pfam" id="PF01345">
    <property type="entry name" value="DUF11"/>
    <property type="match status" value="3"/>
</dbReference>
<dbReference type="PANTHER" id="PTHR34819">
    <property type="entry name" value="LARGE CYSTEINE-RICH PERIPLASMIC PROTEIN OMCB"/>
    <property type="match status" value="1"/>
</dbReference>
<dbReference type="InterPro" id="IPR013783">
    <property type="entry name" value="Ig-like_fold"/>
</dbReference>
<dbReference type="Gene3D" id="2.60.40.10">
    <property type="entry name" value="Immunoglobulins"/>
    <property type="match status" value="1"/>
</dbReference>
<dbReference type="Pfam" id="PF13585">
    <property type="entry name" value="CHU_C"/>
    <property type="match status" value="1"/>
</dbReference>
<dbReference type="EMBL" id="PQVF01000012">
    <property type="protein sequence ID" value="POY35322.1"/>
    <property type="molecule type" value="Genomic_DNA"/>
</dbReference>
<evidence type="ECO:0000313" key="3">
    <source>
        <dbReference type="Proteomes" id="UP000236893"/>
    </source>
</evidence>
<name>A0A2S4ZZD9_9SPHI</name>
<dbReference type="InterPro" id="IPR051172">
    <property type="entry name" value="Chlamydia_OmcB"/>
</dbReference>
<dbReference type="InterPro" id="IPR001434">
    <property type="entry name" value="OmcB-like_DUF11"/>
</dbReference>
<dbReference type="NCBIfam" id="TIGR01451">
    <property type="entry name" value="B_ant_repeat"/>
    <property type="match status" value="3"/>
</dbReference>
<feature type="domain" description="DUF11" evidence="1">
    <location>
        <begin position="184"/>
        <end position="297"/>
    </location>
</feature>
<dbReference type="OrthoDB" id="5726170at2"/>
<feature type="domain" description="DUF11" evidence="1">
    <location>
        <begin position="312"/>
        <end position="425"/>
    </location>
</feature>